<gene>
    <name evidence="2" type="ORF">AWZ03_014252</name>
</gene>
<dbReference type="PANTHER" id="PTHR37538:SF1">
    <property type="entry name" value="BTB DOMAIN-CONTAINING PROTEIN"/>
    <property type="match status" value="1"/>
</dbReference>
<feature type="compositionally biased region" description="Polar residues" evidence="1">
    <location>
        <begin position="382"/>
        <end position="392"/>
    </location>
</feature>
<feature type="region of interest" description="Disordered" evidence="1">
    <location>
        <begin position="1"/>
        <end position="72"/>
    </location>
</feature>
<feature type="compositionally biased region" description="Basic and acidic residues" evidence="1">
    <location>
        <begin position="475"/>
        <end position="489"/>
    </location>
</feature>
<evidence type="ECO:0000313" key="3">
    <source>
        <dbReference type="Proteomes" id="UP000295192"/>
    </source>
</evidence>
<sequence>MGDYLLNKNANSSAAGDDSEQGHGQDSKHESSSSSSSSSVASFASPTSQPSSQQAAAAKAMPNRNSNPELNLKPNASLIRSMSLALTSGVQCIEFQFETSPDIRTPPPTGGATPTISGTAFTFSGSVTKMTLKDNHLIVVTEERHDISRNARETKMHTDKDGVFVVEVARGIDSKQPPDSPAAGVDITELPFDTSNKLSALEERSLPPSHEQVQIHAPPSDFANQPAAVGVGAAAGLQLIEEEQLLPDEEHDTDRQQPIQSQTGLSQSDLSSTSSSDSNKRYSYGNQELYVIEQPGYANDSPMVLMSQLESGAANASERMPEQQEPQQQQEQQEQREQQEQQEQQKQQEQKEQQMPQEQQEQQEQQEEQEQPVPAPAAFGNDNETVAEQVTVNVEEAKEQQAKEEPENNYDSLMSLPAPPSTEEIKEFNDFTLMESNQLDSLPPPPPPLSEPAIGNGHQHDEDAEQEEQEEQEEQQQKELEEQLAKEQELEQEQEQELEQEQEPKQQLKLANGKICAPPNTAEHTNGTGTGQEQPSTLTPPASPPASPSAATLCAGSLANGIHAVPQPMVVDVNGS</sequence>
<dbReference type="PANTHER" id="PTHR37538">
    <property type="entry name" value="BTB DOMAIN-CONTAINING PROTEIN"/>
    <property type="match status" value="1"/>
</dbReference>
<feature type="compositionally biased region" description="Acidic residues" evidence="1">
    <location>
        <begin position="490"/>
        <end position="501"/>
    </location>
</feature>
<feature type="compositionally biased region" description="Low complexity" evidence="1">
    <location>
        <begin position="323"/>
        <end position="332"/>
    </location>
</feature>
<feature type="compositionally biased region" description="Polar residues" evidence="1">
    <location>
        <begin position="522"/>
        <end position="534"/>
    </location>
</feature>
<dbReference type="EMBL" id="LSRL02001141">
    <property type="protein sequence ID" value="TDG39326.1"/>
    <property type="molecule type" value="Genomic_DNA"/>
</dbReference>
<feature type="compositionally biased region" description="Low complexity" evidence="1">
    <location>
        <begin position="353"/>
        <end position="363"/>
    </location>
</feature>
<keyword evidence="3" id="KW-1185">Reference proteome</keyword>
<dbReference type="AlphaFoldDB" id="A0A484AS97"/>
<reference evidence="2 3" key="1">
    <citation type="journal article" date="2019" name="J. Hered.">
        <title>An Improved Genome Assembly for Drosophila navojoa, the Basal Species in the mojavensis Cluster.</title>
        <authorList>
            <person name="Vanderlinde T."/>
            <person name="Dupim E.G."/>
            <person name="Nazario-Yepiz N.O."/>
            <person name="Carvalho A.B."/>
        </authorList>
    </citation>
    <scope>NUCLEOTIDE SEQUENCE [LARGE SCALE GENOMIC DNA]</scope>
    <source>
        <strain evidence="2">Navoj_Jal97</strain>
        <tissue evidence="2">Whole organism</tissue>
    </source>
</reference>
<feature type="region of interest" description="Disordered" evidence="1">
    <location>
        <begin position="248"/>
        <end position="281"/>
    </location>
</feature>
<feature type="region of interest" description="Disordered" evidence="1">
    <location>
        <begin position="203"/>
        <end position="226"/>
    </location>
</feature>
<evidence type="ECO:0000256" key="1">
    <source>
        <dbReference type="SAM" id="MobiDB-lite"/>
    </source>
</evidence>
<feature type="compositionally biased region" description="Low complexity" evidence="1">
    <location>
        <begin position="32"/>
        <end position="62"/>
    </location>
</feature>
<dbReference type="STRING" id="7232.A0A484AS97"/>
<feature type="compositionally biased region" description="Low complexity" evidence="1">
    <location>
        <begin position="261"/>
        <end position="277"/>
    </location>
</feature>
<accession>A0A484AS97</accession>
<dbReference type="Proteomes" id="UP000295192">
    <property type="component" value="Unassembled WGS sequence"/>
</dbReference>
<comment type="caution">
    <text evidence="2">The sequence shown here is derived from an EMBL/GenBank/DDBJ whole genome shotgun (WGS) entry which is preliminary data.</text>
</comment>
<name>A0A484AS97_DRONA</name>
<protein>
    <submittedName>
        <fullName evidence="2">Uncharacterized protein</fullName>
    </submittedName>
</protein>
<feature type="compositionally biased region" description="Basic and acidic residues" evidence="1">
    <location>
        <begin position="20"/>
        <end position="31"/>
    </location>
</feature>
<proteinExistence type="predicted"/>
<feature type="compositionally biased region" description="Acidic residues" evidence="1">
    <location>
        <begin position="462"/>
        <end position="474"/>
    </location>
</feature>
<organism evidence="2 3">
    <name type="scientific">Drosophila navojoa</name>
    <name type="common">Fruit fly</name>
    <dbReference type="NCBI Taxonomy" id="7232"/>
    <lineage>
        <taxon>Eukaryota</taxon>
        <taxon>Metazoa</taxon>
        <taxon>Ecdysozoa</taxon>
        <taxon>Arthropoda</taxon>
        <taxon>Hexapoda</taxon>
        <taxon>Insecta</taxon>
        <taxon>Pterygota</taxon>
        <taxon>Neoptera</taxon>
        <taxon>Endopterygota</taxon>
        <taxon>Diptera</taxon>
        <taxon>Brachycera</taxon>
        <taxon>Muscomorpha</taxon>
        <taxon>Ephydroidea</taxon>
        <taxon>Drosophilidae</taxon>
        <taxon>Drosophila</taxon>
    </lineage>
</organism>
<evidence type="ECO:0000313" key="2">
    <source>
        <dbReference type="EMBL" id="TDG39326.1"/>
    </source>
</evidence>
<feature type="region of interest" description="Disordered" evidence="1">
    <location>
        <begin position="305"/>
        <end position="551"/>
    </location>
</feature>
<feature type="compositionally biased region" description="Basic and acidic residues" evidence="1">
    <location>
        <begin position="395"/>
        <end position="406"/>
    </location>
</feature>